<feature type="binding site" evidence="8">
    <location>
        <position position="270"/>
    </location>
    <ligand>
        <name>ATP</name>
        <dbReference type="ChEBI" id="CHEBI:30616"/>
    </ligand>
</feature>
<dbReference type="Pfam" id="PF00162">
    <property type="entry name" value="PGK"/>
    <property type="match status" value="3"/>
</dbReference>
<dbReference type="InterPro" id="IPR036043">
    <property type="entry name" value="Phosphoglycerate_kinase_sf"/>
</dbReference>
<protein>
    <recommendedName>
        <fullName evidence="2 9">Phosphoglycerate kinase</fullName>
        <ecNumber evidence="2 9">2.7.2.3</ecNumber>
    </recommendedName>
</protein>
<feature type="binding site" evidence="7">
    <location>
        <position position="106"/>
    </location>
    <ligand>
        <name>(2R)-3-phosphoglycerate</name>
        <dbReference type="ChEBI" id="CHEBI:58272"/>
    </ligand>
</feature>
<dbReference type="GO" id="GO:0005829">
    <property type="term" value="C:cytosol"/>
    <property type="evidence" value="ECO:0007669"/>
    <property type="project" value="TreeGrafter"/>
</dbReference>
<comment type="caution">
    <text evidence="10">The sequence shown here is derived from an EMBL/GenBank/DDBJ whole genome shotgun (WGS) entry which is preliminary data.</text>
</comment>
<dbReference type="EMBL" id="PEUM01000015">
    <property type="protein sequence ID" value="PIV25645.1"/>
    <property type="molecule type" value="Genomic_DNA"/>
</dbReference>
<dbReference type="Gene3D" id="3.40.50.1260">
    <property type="entry name" value="Phosphoglycerate kinase, N-terminal domain"/>
    <property type="match status" value="3"/>
</dbReference>
<evidence type="ECO:0000313" key="10">
    <source>
        <dbReference type="EMBL" id="PIV25645.1"/>
    </source>
</evidence>
<keyword evidence="5 9" id="KW-0418">Kinase</keyword>
<dbReference type="PANTHER" id="PTHR11406:SF23">
    <property type="entry name" value="PHOSPHOGLYCERATE KINASE 1, CHLOROPLASTIC-RELATED"/>
    <property type="match status" value="1"/>
</dbReference>
<feature type="binding site" evidence="7">
    <location>
        <position position="139"/>
    </location>
    <ligand>
        <name>(2R)-3-phosphoglycerate</name>
        <dbReference type="ChEBI" id="CHEBI:58272"/>
    </ligand>
</feature>
<dbReference type="PIRSF" id="PIRSF000724">
    <property type="entry name" value="Pgk"/>
    <property type="match status" value="1"/>
</dbReference>
<proteinExistence type="inferred from homology"/>
<comment type="similarity">
    <text evidence="9">Belongs to the phosphoglycerate kinase family.</text>
</comment>
<evidence type="ECO:0000256" key="1">
    <source>
        <dbReference type="ARBA" id="ARBA00000642"/>
    </source>
</evidence>
<dbReference type="PRINTS" id="PR00477">
    <property type="entry name" value="PHGLYCKINASE"/>
</dbReference>
<evidence type="ECO:0000256" key="9">
    <source>
        <dbReference type="RuleBase" id="RU000532"/>
    </source>
</evidence>
<evidence type="ECO:0000256" key="3">
    <source>
        <dbReference type="ARBA" id="ARBA00022679"/>
    </source>
</evidence>
<keyword evidence="4" id="KW-0547">Nucleotide-binding</keyword>
<sequence length="339" mass="38250">MILKTLDDIEIRKNRIAVRVDWNVPIDPPEGGKDGYRILDDSRMRASFPTFDELLNRGCRRIYIFTHLGKPKGYDEKLRTFPLKHHFVKIYPRYDQKKFTVLDNIRFDPREEKNSGILAKRYAGFCETFVNDAFSVCHRAHMSTVAIAKILPSCAGLLLQKEFKHLSKIRDHHKKPFVIIIGGAKIEDKKPMILAFEDKADWILVGGKTALEAEKDANIKNQKNVILPVDYLTNEQGDKWDIGPKTIKLFLAKITGAKSIFWNGNLGKSEEKGFEKASVEIAQKLAKSSAEVITAGGDTEALISQLGLEEKYRYVSLSGGASLEFMAGKKLPGLEVLLK</sequence>
<dbReference type="GO" id="GO:0043531">
    <property type="term" value="F:ADP binding"/>
    <property type="evidence" value="ECO:0007669"/>
    <property type="project" value="TreeGrafter"/>
</dbReference>
<dbReference type="EC" id="2.7.2.3" evidence="2 9"/>
<evidence type="ECO:0000256" key="7">
    <source>
        <dbReference type="PIRSR" id="PIRSR000724-1"/>
    </source>
</evidence>
<evidence type="ECO:0000256" key="8">
    <source>
        <dbReference type="PIRSR" id="PIRSR000724-2"/>
    </source>
</evidence>
<evidence type="ECO:0000256" key="4">
    <source>
        <dbReference type="ARBA" id="ARBA00022741"/>
    </source>
</evidence>
<evidence type="ECO:0000313" key="11">
    <source>
        <dbReference type="Proteomes" id="UP000229966"/>
    </source>
</evidence>
<feature type="binding site" evidence="7">
    <location>
        <begin position="21"/>
        <end position="23"/>
    </location>
    <ligand>
        <name>substrate</name>
    </ligand>
</feature>
<feature type="binding site" evidence="7">
    <location>
        <position position="43"/>
    </location>
    <ligand>
        <name>(2R)-3-phosphoglycerate</name>
        <dbReference type="ChEBI" id="CHEBI:58272"/>
    </ligand>
</feature>
<dbReference type="GO" id="GO:0004618">
    <property type="term" value="F:phosphoglycerate kinase activity"/>
    <property type="evidence" value="ECO:0007669"/>
    <property type="project" value="UniProtKB-EC"/>
</dbReference>
<reference evidence="11" key="1">
    <citation type="submission" date="2017-09" db="EMBL/GenBank/DDBJ databases">
        <title>Depth-based differentiation of microbial function through sediment-hosted aquifers and enrichment of novel symbionts in the deep terrestrial subsurface.</title>
        <authorList>
            <person name="Probst A.J."/>
            <person name="Ladd B."/>
            <person name="Jarett J.K."/>
            <person name="Geller-Mcgrath D.E."/>
            <person name="Sieber C.M.K."/>
            <person name="Emerson J.B."/>
            <person name="Anantharaman K."/>
            <person name="Thomas B.C."/>
            <person name="Malmstrom R."/>
            <person name="Stieglmeier M."/>
            <person name="Klingl A."/>
            <person name="Woyke T."/>
            <person name="Ryan C.M."/>
            <person name="Banfield J.F."/>
        </authorList>
    </citation>
    <scope>NUCLEOTIDE SEQUENCE [LARGE SCALE GENOMIC DNA]</scope>
</reference>
<feature type="binding site" evidence="8">
    <location>
        <begin position="296"/>
        <end position="299"/>
    </location>
    <ligand>
        <name>ATP</name>
        <dbReference type="ChEBI" id="CHEBI:30616"/>
    </ligand>
</feature>
<evidence type="ECO:0000256" key="2">
    <source>
        <dbReference type="ARBA" id="ARBA00013061"/>
    </source>
</evidence>
<gene>
    <name evidence="10" type="ORF">COS38_00535</name>
</gene>
<dbReference type="SUPFAM" id="SSF53748">
    <property type="entry name" value="Phosphoglycerate kinase"/>
    <property type="match status" value="1"/>
</dbReference>
<organism evidence="10 11">
    <name type="scientific">Candidatus Berkelbacteria bacterium CG03_land_8_20_14_0_80_40_36</name>
    <dbReference type="NCBI Taxonomy" id="1974509"/>
    <lineage>
        <taxon>Bacteria</taxon>
        <taxon>Candidatus Berkelbacteria</taxon>
    </lineage>
</organism>
<feature type="binding site" evidence="8">
    <location>
        <position position="189"/>
    </location>
    <ligand>
        <name>ATP</name>
        <dbReference type="ChEBI" id="CHEBI:30616"/>
    </ligand>
</feature>
<dbReference type="GO" id="GO:0006094">
    <property type="term" value="P:gluconeogenesis"/>
    <property type="evidence" value="ECO:0007669"/>
    <property type="project" value="TreeGrafter"/>
</dbReference>
<comment type="catalytic activity">
    <reaction evidence="1 9">
        <text>(2R)-3-phosphoglycerate + ATP = (2R)-3-phospho-glyceroyl phosphate + ADP</text>
        <dbReference type="Rhea" id="RHEA:14801"/>
        <dbReference type="ChEBI" id="CHEBI:30616"/>
        <dbReference type="ChEBI" id="CHEBI:57604"/>
        <dbReference type="ChEBI" id="CHEBI:58272"/>
        <dbReference type="ChEBI" id="CHEBI:456216"/>
        <dbReference type="EC" id="2.7.2.3"/>
    </reaction>
</comment>
<evidence type="ECO:0000256" key="5">
    <source>
        <dbReference type="ARBA" id="ARBA00022777"/>
    </source>
</evidence>
<dbReference type="Proteomes" id="UP000229966">
    <property type="component" value="Unassembled WGS sequence"/>
</dbReference>
<dbReference type="PANTHER" id="PTHR11406">
    <property type="entry name" value="PHOSPHOGLYCERATE KINASE"/>
    <property type="match status" value="1"/>
</dbReference>
<accession>A0A2M7CJ37</accession>
<dbReference type="GO" id="GO:0005524">
    <property type="term" value="F:ATP binding"/>
    <property type="evidence" value="ECO:0007669"/>
    <property type="project" value="UniProtKB-KW"/>
</dbReference>
<keyword evidence="6 8" id="KW-0067">ATP-binding</keyword>
<evidence type="ECO:0000256" key="6">
    <source>
        <dbReference type="ARBA" id="ARBA00022840"/>
    </source>
</evidence>
<dbReference type="GO" id="GO:0006096">
    <property type="term" value="P:glycolytic process"/>
    <property type="evidence" value="ECO:0007669"/>
    <property type="project" value="InterPro"/>
</dbReference>
<dbReference type="AlphaFoldDB" id="A0A2M7CJ37"/>
<dbReference type="InterPro" id="IPR015824">
    <property type="entry name" value="Phosphoglycerate_kinase_N"/>
</dbReference>
<name>A0A2M7CJ37_9BACT</name>
<dbReference type="InterPro" id="IPR001576">
    <property type="entry name" value="Phosphoglycerate_kinase"/>
</dbReference>
<feature type="binding site" evidence="7">
    <location>
        <begin position="67"/>
        <end position="70"/>
    </location>
    <ligand>
        <name>substrate</name>
    </ligand>
</feature>
<keyword evidence="3 9" id="KW-0808">Transferase</keyword>